<organism evidence="1 2">
    <name type="scientific">Pseudotenacibaculum haliotis</name>
    <dbReference type="NCBI Taxonomy" id="1862138"/>
    <lineage>
        <taxon>Bacteria</taxon>
        <taxon>Pseudomonadati</taxon>
        <taxon>Bacteroidota</taxon>
        <taxon>Flavobacteriia</taxon>
        <taxon>Flavobacteriales</taxon>
        <taxon>Flavobacteriaceae</taxon>
        <taxon>Pseudotenacibaculum</taxon>
    </lineage>
</organism>
<dbReference type="EMBL" id="JBHULH010000004">
    <property type="protein sequence ID" value="MFD2567819.1"/>
    <property type="molecule type" value="Genomic_DNA"/>
</dbReference>
<sequence length="53" mass="5829">MGLGSLSNIAKNYTKINVRISNDGEIVTIEKERDGLWKTNPNLSHCLKAALNS</sequence>
<evidence type="ECO:0000313" key="1">
    <source>
        <dbReference type="EMBL" id="MFD2567819.1"/>
    </source>
</evidence>
<dbReference type="Proteomes" id="UP001597508">
    <property type="component" value="Unassembled WGS sequence"/>
</dbReference>
<reference evidence="2" key="1">
    <citation type="journal article" date="2019" name="Int. J. Syst. Evol. Microbiol.">
        <title>The Global Catalogue of Microorganisms (GCM) 10K type strain sequencing project: providing services to taxonomists for standard genome sequencing and annotation.</title>
        <authorList>
            <consortium name="The Broad Institute Genomics Platform"/>
            <consortium name="The Broad Institute Genome Sequencing Center for Infectious Disease"/>
            <person name="Wu L."/>
            <person name="Ma J."/>
        </authorList>
    </citation>
    <scope>NUCLEOTIDE SEQUENCE [LARGE SCALE GENOMIC DNA]</scope>
    <source>
        <strain evidence="2">KCTC 52127</strain>
    </source>
</reference>
<name>A0ABW5LT99_9FLAO</name>
<dbReference type="RefSeq" id="WP_379666525.1">
    <property type="nucleotide sequence ID" value="NZ_JBHULH010000004.1"/>
</dbReference>
<proteinExistence type="predicted"/>
<gene>
    <name evidence="1" type="ORF">ACFSRZ_10580</name>
</gene>
<evidence type="ECO:0000313" key="2">
    <source>
        <dbReference type="Proteomes" id="UP001597508"/>
    </source>
</evidence>
<protein>
    <submittedName>
        <fullName evidence="1">Uncharacterized protein</fullName>
    </submittedName>
</protein>
<keyword evidence="2" id="KW-1185">Reference proteome</keyword>
<accession>A0ABW5LT99</accession>
<comment type="caution">
    <text evidence="1">The sequence shown here is derived from an EMBL/GenBank/DDBJ whole genome shotgun (WGS) entry which is preliminary data.</text>
</comment>